<dbReference type="AlphaFoldDB" id="A0ABD5PR06"/>
<dbReference type="Proteomes" id="UP001595898">
    <property type="component" value="Unassembled WGS sequence"/>
</dbReference>
<dbReference type="RefSeq" id="WP_250140283.1">
    <property type="nucleotide sequence ID" value="NZ_JALIQP010000002.1"/>
</dbReference>
<dbReference type="EMBL" id="JBHSFA010000007">
    <property type="protein sequence ID" value="MFC4543032.1"/>
    <property type="molecule type" value="Genomic_DNA"/>
</dbReference>
<name>A0ABD5PR06_9EURY</name>
<gene>
    <name evidence="1" type="primary">lwrS</name>
    <name evidence="1" type="ORF">ACFO5R_13975</name>
</gene>
<accession>A0ABD5PR06</accession>
<sequence length="131" mass="14661">MNGQYVFRVTLRLESSRDAITIDPATDETTVTLSREAPEPGTAGWLFFRNTLWRGEIGDDEYGRELAAEWLDVSPDRIESVSFRELQVDDAYFEALKDEIAADLDAFNAETVSEVLSKYLGSSIRVTGSDT</sequence>
<dbReference type="NCBIfam" id="NF033910">
    <property type="entry name" value="LWR_salt"/>
    <property type="match status" value="1"/>
</dbReference>
<reference evidence="1 2" key="1">
    <citation type="journal article" date="2019" name="Int. J. Syst. Evol. Microbiol.">
        <title>The Global Catalogue of Microorganisms (GCM) 10K type strain sequencing project: providing services to taxonomists for standard genome sequencing and annotation.</title>
        <authorList>
            <consortium name="The Broad Institute Genomics Platform"/>
            <consortium name="The Broad Institute Genome Sequencing Center for Infectious Disease"/>
            <person name="Wu L."/>
            <person name="Ma J."/>
        </authorList>
    </citation>
    <scope>NUCLEOTIDE SEQUENCE [LARGE SCALE GENOMIC DNA]</scope>
    <source>
        <strain evidence="1 2">WLHS5</strain>
    </source>
</reference>
<comment type="caution">
    <text evidence="1">The sequence shown here is derived from an EMBL/GenBank/DDBJ whole genome shotgun (WGS) entry which is preliminary data.</text>
</comment>
<evidence type="ECO:0000313" key="2">
    <source>
        <dbReference type="Proteomes" id="UP001595898"/>
    </source>
</evidence>
<dbReference type="InterPro" id="IPR049798">
    <property type="entry name" value="LWR_salt"/>
</dbReference>
<organism evidence="1 2">
    <name type="scientific">Halosolutus amylolyticus</name>
    <dbReference type="NCBI Taxonomy" id="2932267"/>
    <lineage>
        <taxon>Archaea</taxon>
        <taxon>Methanobacteriati</taxon>
        <taxon>Methanobacteriota</taxon>
        <taxon>Stenosarchaea group</taxon>
        <taxon>Halobacteria</taxon>
        <taxon>Halobacteriales</taxon>
        <taxon>Natrialbaceae</taxon>
        <taxon>Halosolutus</taxon>
    </lineage>
</organism>
<proteinExistence type="predicted"/>
<dbReference type="Pfam" id="PF26423">
    <property type="entry name" value="LWR_salt"/>
    <property type="match status" value="1"/>
</dbReference>
<evidence type="ECO:0000313" key="1">
    <source>
        <dbReference type="EMBL" id="MFC4543032.1"/>
    </source>
</evidence>
<keyword evidence="2" id="KW-1185">Reference proteome</keyword>
<protein>
    <submittedName>
        <fullName evidence="1">LWR-salt protein</fullName>
    </submittedName>
</protein>